<reference evidence="16" key="3">
    <citation type="submission" date="2019-06" db="EMBL/GenBank/DDBJ databases">
        <authorList>
            <person name="Poynton C."/>
            <person name="Hasenbein S."/>
            <person name="Benoit J.B."/>
            <person name="Sepulveda M.S."/>
            <person name="Poelchau M.F."/>
            <person name="Murali S.C."/>
            <person name="Chen S."/>
            <person name="Glastad K.M."/>
            <person name="Werren J.H."/>
            <person name="Vineis J.H."/>
            <person name="Bowen J.L."/>
            <person name="Friedrich M."/>
            <person name="Jones J."/>
            <person name="Robertson H.M."/>
            <person name="Feyereisen R."/>
            <person name="Mechler-Hickson A."/>
            <person name="Mathers N."/>
            <person name="Lee C.E."/>
            <person name="Colbourne J.K."/>
            <person name="Biales A."/>
            <person name="Johnston J.S."/>
            <person name="Wellborn G.A."/>
            <person name="Rosendale A.J."/>
            <person name="Cridge A.G."/>
            <person name="Munoz-Torres M.C."/>
            <person name="Bain P.A."/>
            <person name="Manny A.R."/>
            <person name="Major K.M."/>
            <person name="Lambert F.N."/>
            <person name="Vulpe C.D."/>
            <person name="Tuck P."/>
            <person name="Blalock B.J."/>
            <person name="Lin Y.-Y."/>
            <person name="Smith M.E."/>
            <person name="Ochoa-Acuna H."/>
            <person name="Chen M.-J.M."/>
            <person name="Childers C.P."/>
            <person name="Qu J."/>
            <person name="Dugan S."/>
            <person name="Lee S.L."/>
            <person name="Chao H."/>
            <person name="Dinh H."/>
            <person name="Han Y."/>
            <person name="Doddapaneni H."/>
            <person name="Worley K.C."/>
            <person name="Muzny D.M."/>
            <person name="Gibbs R.A."/>
            <person name="Richards S."/>
        </authorList>
    </citation>
    <scope>NUCLEOTIDE SEQUENCE</scope>
    <source>
        <strain evidence="16">HAZT.00-mixed</strain>
        <tissue evidence="16">Whole organism</tissue>
    </source>
</reference>
<gene>
    <name evidence="16" type="ORF">HAZT_HAZT011661</name>
</gene>
<reference evidence="16" key="2">
    <citation type="journal article" date="2018" name="Environ. Sci. Technol.">
        <title>The Toxicogenome of Hyalella azteca: A Model for Sediment Ecotoxicology and Evolutionary Toxicology.</title>
        <authorList>
            <person name="Poynton H.C."/>
            <person name="Hasenbein S."/>
            <person name="Benoit J.B."/>
            <person name="Sepulveda M.S."/>
            <person name="Poelchau M.F."/>
            <person name="Hughes D.S.T."/>
            <person name="Murali S.C."/>
            <person name="Chen S."/>
            <person name="Glastad K.M."/>
            <person name="Goodisman M.A.D."/>
            <person name="Werren J.H."/>
            <person name="Vineis J.H."/>
            <person name="Bowen J.L."/>
            <person name="Friedrich M."/>
            <person name="Jones J."/>
            <person name="Robertson H.M."/>
            <person name="Feyereisen R."/>
            <person name="Mechler-Hickson A."/>
            <person name="Mathers N."/>
            <person name="Lee C.E."/>
            <person name="Colbourne J.K."/>
            <person name="Biales A."/>
            <person name="Johnston J.S."/>
            <person name="Wellborn G.A."/>
            <person name="Rosendale A.J."/>
            <person name="Cridge A.G."/>
            <person name="Munoz-Torres M.C."/>
            <person name="Bain P.A."/>
            <person name="Manny A.R."/>
            <person name="Major K.M."/>
            <person name="Lambert F.N."/>
            <person name="Vulpe C.D."/>
            <person name="Tuck P."/>
            <person name="Blalock B.J."/>
            <person name="Lin Y.Y."/>
            <person name="Smith M.E."/>
            <person name="Ochoa-Acuna H."/>
            <person name="Chen M.M."/>
            <person name="Childers C.P."/>
            <person name="Qu J."/>
            <person name="Dugan S."/>
            <person name="Lee S.L."/>
            <person name="Chao H."/>
            <person name="Dinh H."/>
            <person name="Han Y."/>
            <person name="Doddapaneni H."/>
            <person name="Worley K.C."/>
            <person name="Muzny D.M."/>
            <person name="Gibbs R.A."/>
            <person name="Richards S."/>
        </authorList>
    </citation>
    <scope>NUCLEOTIDE SEQUENCE</scope>
    <source>
        <strain evidence="16">HAZT.00-mixed</strain>
        <tissue evidence="16">Whole organism</tissue>
    </source>
</reference>
<dbReference type="GO" id="GO:0050906">
    <property type="term" value="P:detection of stimulus involved in sensory perception"/>
    <property type="evidence" value="ECO:0007669"/>
    <property type="project" value="UniProtKB-ARBA"/>
</dbReference>
<evidence type="ECO:0000256" key="6">
    <source>
        <dbReference type="ARBA" id="ARBA00022989"/>
    </source>
</evidence>
<dbReference type="Gene3D" id="1.10.287.70">
    <property type="match status" value="1"/>
</dbReference>
<comment type="subcellular location">
    <subcellularLocation>
        <location evidence="1">Cell membrane</location>
        <topology evidence="1">Multi-pass membrane protein</topology>
    </subcellularLocation>
</comment>
<evidence type="ECO:0000256" key="13">
    <source>
        <dbReference type="SAM" id="Phobius"/>
    </source>
</evidence>
<feature type="chain" id="PRO_5025654119" evidence="14">
    <location>
        <begin position="23"/>
        <end position="571"/>
    </location>
</feature>
<keyword evidence="10" id="KW-0325">Glycoprotein</keyword>
<accession>A0A6A0GTU2</accession>
<dbReference type="PANTHER" id="PTHR42643:SF24">
    <property type="entry name" value="IONOTROPIC RECEPTOR 60A"/>
    <property type="match status" value="1"/>
</dbReference>
<dbReference type="InterPro" id="IPR052192">
    <property type="entry name" value="Insect_Ionotropic_Sensory_Rcpt"/>
</dbReference>
<dbReference type="InterPro" id="IPR001320">
    <property type="entry name" value="Iontro_rcpt_C"/>
</dbReference>
<evidence type="ECO:0000256" key="12">
    <source>
        <dbReference type="ARBA" id="ARBA00023303"/>
    </source>
</evidence>
<evidence type="ECO:0000256" key="11">
    <source>
        <dbReference type="ARBA" id="ARBA00023286"/>
    </source>
</evidence>
<dbReference type="InterPro" id="IPR019594">
    <property type="entry name" value="Glu/Gly-bd"/>
</dbReference>
<dbReference type="Pfam" id="PF10613">
    <property type="entry name" value="Lig_chan-Glu_bd"/>
    <property type="match status" value="1"/>
</dbReference>
<evidence type="ECO:0000256" key="14">
    <source>
        <dbReference type="SAM" id="SignalP"/>
    </source>
</evidence>
<evidence type="ECO:0000256" key="5">
    <source>
        <dbReference type="ARBA" id="ARBA00022692"/>
    </source>
</evidence>
<evidence type="ECO:0000256" key="3">
    <source>
        <dbReference type="ARBA" id="ARBA00022448"/>
    </source>
</evidence>
<dbReference type="PANTHER" id="PTHR42643">
    <property type="entry name" value="IONOTROPIC RECEPTOR 20A-RELATED"/>
    <property type="match status" value="1"/>
</dbReference>
<evidence type="ECO:0000256" key="2">
    <source>
        <dbReference type="ARBA" id="ARBA00008685"/>
    </source>
</evidence>
<name>A0A6A0GTU2_HYAAZ</name>
<keyword evidence="5 13" id="KW-0812">Transmembrane</keyword>
<organism evidence="16">
    <name type="scientific">Hyalella azteca</name>
    <name type="common">Amphipod</name>
    <dbReference type="NCBI Taxonomy" id="294128"/>
    <lineage>
        <taxon>Eukaryota</taxon>
        <taxon>Metazoa</taxon>
        <taxon>Ecdysozoa</taxon>
        <taxon>Arthropoda</taxon>
        <taxon>Crustacea</taxon>
        <taxon>Multicrustacea</taxon>
        <taxon>Malacostraca</taxon>
        <taxon>Eumalacostraca</taxon>
        <taxon>Peracarida</taxon>
        <taxon>Amphipoda</taxon>
        <taxon>Senticaudata</taxon>
        <taxon>Talitrida</taxon>
        <taxon>Talitroidea</taxon>
        <taxon>Hyalellidae</taxon>
        <taxon>Hyalella</taxon>
    </lineage>
</organism>
<dbReference type="AlphaFoldDB" id="A0A6A0GTU2"/>
<dbReference type="GO" id="GO:0005886">
    <property type="term" value="C:plasma membrane"/>
    <property type="evidence" value="ECO:0007669"/>
    <property type="project" value="UniProtKB-SubCell"/>
</dbReference>
<keyword evidence="14" id="KW-0732">Signal</keyword>
<keyword evidence="7" id="KW-0406">Ion transport</keyword>
<dbReference type="GO" id="GO:0015276">
    <property type="term" value="F:ligand-gated monoatomic ion channel activity"/>
    <property type="evidence" value="ECO:0007669"/>
    <property type="project" value="InterPro"/>
</dbReference>
<keyword evidence="9 16" id="KW-0675">Receptor</keyword>
<feature type="transmembrane region" description="Helical" evidence="13">
    <location>
        <begin position="343"/>
        <end position="366"/>
    </location>
</feature>
<evidence type="ECO:0000256" key="9">
    <source>
        <dbReference type="ARBA" id="ARBA00023170"/>
    </source>
</evidence>
<dbReference type="SUPFAM" id="SSF53850">
    <property type="entry name" value="Periplasmic binding protein-like II"/>
    <property type="match status" value="1"/>
</dbReference>
<protein>
    <submittedName>
        <fullName evidence="16">Ionotropic receptor 110</fullName>
    </submittedName>
</protein>
<evidence type="ECO:0000256" key="8">
    <source>
        <dbReference type="ARBA" id="ARBA00023136"/>
    </source>
</evidence>
<feature type="domain" description="Ionotropic glutamate receptor L-glutamate and glycine-binding" evidence="15">
    <location>
        <begin position="232"/>
        <end position="289"/>
    </location>
</feature>
<keyword evidence="12" id="KW-0407">Ion channel</keyword>
<evidence type="ECO:0000256" key="4">
    <source>
        <dbReference type="ARBA" id="ARBA00022475"/>
    </source>
</evidence>
<dbReference type="SMART" id="SM00918">
    <property type="entry name" value="Lig_chan-Glu_bd"/>
    <property type="match status" value="1"/>
</dbReference>
<dbReference type="Gene3D" id="3.40.190.10">
    <property type="entry name" value="Periplasmic binding protein-like II"/>
    <property type="match status" value="1"/>
</dbReference>
<comment type="similarity">
    <text evidence="2">Belongs to the glutamate-gated ion channel (TC 1.A.10.1) family.</text>
</comment>
<sequence length="571" mass="64756">MRARQLKTAALLAILSVYSTEAKFEVNLMFNETSLTYTEILKNLITETLSGDAIMFLYDQEIDSYADLDEVSRWAADFLQSTIWISLDILRDSRVIIDKYYLRGETMIIFLLYHRDPTPFLDAEALSTVWNPDYLILLGVESEVSSKSIIANRLFQRSLYVVSIDRIDDERNRFAVHQMQHKIPGQKAEEIEKLLGIYQPDKIRNKAQLFGAVHFNMTGGVLDLASNCYDKPFVTYDEKIGCQGFSLNLLSIVANKYGFSYNTQLIAADNEWGTKANGTWNGLLVDLIINGKHLVINNFPVTEDVYTDFDITFPYFSEGQAFIIRNPAPLPEWLGLIYPFSKVVWILSIFTSAIAILFNTAIMLIAEGRGKSKPSLFLIMSSILEVDHTKKISQSWVMMWMSCWQLSSFVLLSAYTSNLVACLTVPRSLDKILTVEDLVASNLRILHVDYGDFLTNAMQTSEDPALRTLGERIDLVPNEYNYTFNTTFPGLYAGTHAVLDAYSYLFLERHEANLGESTYFMRETGSDVRVLLLAHLQGPFMMLGSGLLLALVVFTAELIYVRCTAKKNIEL</sequence>
<evidence type="ECO:0000256" key="1">
    <source>
        <dbReference type="ARBA" id="ARBA00004651"/>
    </source>
</evidence>
<keyword evidence="3" id="KW-0813">Transport</keyword>
<evidence type="ECO:0000313" key="16">
    <source>
        <dbReference type="EMBL" id="KAA0188136.1"/>
    </source>
</evidence>
<dbReference type="Proteomes" id="UP000711488">
    <property type="component" value="Unassembled WGS sequence"/>
</dbReference>
<keyword evidence="6 13" id="KW-1133">Transmembrane helix</keyword>
<evidence type="ECO:0000256" key="10">
    <source>
        <dbReference type="ARBA" id="ARBA00023180"/>
    </source>
</evidence>
<dbReference type="EMBL" id="JQDR03014447">
    <property type="protein sequence ID" value="KAA0188136.1"/>
    <property type="molecule type" value="Genomic_DNA"/>
</dbReference>
<keyword evidence="11" id="KW-1071">Ligand-gated ion channel</keyword>
<evidence type="ECO:0000256" key="7">
    <source>
        <dbReference type="ARBA" id="ARBA00023065"/>
    </source>
</evidence>
<keyword evidence="4" id="KW-1003">Cell membrane</keyword>
<evidence type="ECO:0000259" key="15">
    <source>
        <dbReference type="SMART" id="SM00918"/>
    </source>
</evidence>
<proteinExistence type="inferred from homology"/>
<feature type="signal peptide" evidence="14">
    <location>
        <begin position="1"/>
        <end position="22"/>
    </location>
</feature>
<feature type="transmembrane region" description="Helical" evidence="13">
    <location>
        <begin position="540"/>
        <end position="561"/>
    </location>
</feature>
<comment type="caution">
    <text evidence="16">The sequence shown here is derived from an EMBL/GenBank/DDBJ whole genome shotgun (WGS) entry which is preliminary data.</text>
</comment>
<reference evidence="16" key="1">
    <citation type="submission" date="2014-08" db="EMBL/GenBank/DDBJ databases">
        <authorList>
            <person name="Murali S."/>
            <person name="Richards S."/>
            <person name="Bandaranaike D."/>
            <person name="Bellair M."/>
            <person name="Blankenburg K."/>
            <person name="Chao H."/>
            <person name="Dinh H."/>
            <person name="Doddapaneni H."/>
            <person name="Dugan-Rocha S."/>
            <person name="Elkadiri S."/>
            <person name="Gnanaolivu R."/>
            <person name="Hughes D."/>
            <person name="Lee S."/>
            <person name="Li M."/>
            <person name="Ming W."/>
            <person name="Munidasa M."/>
            <person name="Muniz J."/>
            <person name="Nguyen L."/>
            <person name="Osuji N."/>
            <person name="Pu L.-L."/>
            <person name="Puazo M."/>
            <person name="Skinner E."/>
            <person name="Qu C."/>
            <person name="Quiroz J."/>
            <person name="Raj R."/>
            <person name="Weissenberger G."/>
            <person name="Xin Y."/>
            <person name="Zou X."/>
            <person name="Han Y."/>
            <person name="Worley K."/>
            <person name="Muzny D."/>
            <person name="Gibbs R."/>
        </authorList>
    </citation>
    <scope>NUCLEOTIDE SEQUENCE</scope>
    <source>
        <strain evidence="16">HAZT.00-mixed</strain>
        <tissue evidence="16">Whole organism</tissue>
    </source>
</reference>
<dbReference type="Pfam" id="PF00060">
    <property type="entry name" value="Lig_chan"/>
    <property type="match status" value="1"/>
</dbReference>
<keyword evidence="8 13" id="KW-0472">Membrane</keyword>